<evidence type="ECO:0000313" key="11">
    <source>
        <dbReference type="EMBL" id="KAK8395437.1"/>
    </source>
</evidence>
<name>A0AAW0U9M9_SCYPA</name>
<feature type="domain" description="Ionotropic glutamate receptor C-terminal" evidence="10">
    <location>
        <begin position="52"/>
        <end position="254"/>
    </location>
</feature>
<dbReference type="AlphaFoldDB" id="A0AAW0U9M9"/>
<evidence type="ECO:0000256" key="5">
    <source>
        <dbReference type="ARBA" id="ARBA00022989"/>
    </source>
</evidence>
<evidence type="ECO:0000256" key="7">
    <source>
        <dbReference type="ARBA" id="ARBA00023170"/>
    </source>
</evidence>
<dbReference type="PANTHER" id="PTHR42643">
    <property type="entry name" value="IONOTROPIC RECEPTOR 20A-RELATED"/>
    <property type="match status" value="1"/>
</dbReference>
<organism evidence="11 12">
    <name type="scientific">Scylla paramamosain</name>
    <name type="common">Mud crab</name>
    <dbReference type="NCBI Taxonomy" id="85552"/>
    <lineage>
        <taxon>Eukaryota</taxon>
        <taxon>Metazoa</taxon>
        <taxon>Ecdysozoa</taxon>
        <taxon>Arthropoda</taxon>
        <taxon>Crustacea</taxon>
        <taxon>Multicrustacea</taxon>
        <taxon>Malacostraca</taxon>
        <taxon>Eumalacostraca</taxon>
        <taxon>Eucarida</taxon>
        <taxon>Decapoda</taxon>
        <taxon>Pleocyemata</taxon>
        <taxon>Brachyura</taxon>
        <taxon>Eubrachyura</taxon>
        <taxon>Portunoidea</taxon>
        <taxon>Portunidae</taxon>
        <taxon>Portuninae</taxon>
        <taxon>Scylla</taxon>
    </lineage>
</organism>
<dbReference type="PANTHER" id="PTHR42643:SF24">
    <property type="entry name" value="IONOTROPIC RECEPTOR 60A"/>
    <property type="match status" value="1"/>
</dbReference>
<keyword evidence="7" id="KW-0675">Receptor</keyword>
<dbReference type="Proteomes" id="UP001487740">
    <property type="component" value="Unassembled WGS sequence"/>
</dbReference>
<dbReference type="SUPFAM" id="SSF53850">
    <property type="entry name" value="Periplasmic binding protein-like II"/>
    <property type="match status" value="1"/>
</dbReference>
<dbReference type="GO" id="GO:0005886">
    <property type="term" value="C:plasma membrane"/>
    <property type="evidence" value="ECO:0007669"/>
    <property type="project" value="UniProtKB-SubCell"/>
</dbReference>
<dbReference type="Gene3D" id="1.10.287.70">
    <property type="match status" value="1"/>
</dbReference>
<evidence type="ECO:0000313" key="12">
    <source>
        <dbReference type="Proteomes" id="UP001487740"/>
    </source>
</evidence>
<comment type="subcellular location">
    <subcellularLocation>
        <location evidence="1">Cell membrane</location>
        <topology evidence="1">Multi-pass membrane protein</topology>
    </subcellularLocation>
</comment>
<keyword evidence="5 9" id="KW-1133">Transmembrane helix</keyword>
<comment type="similarity">
    <text evidence="2">Belongs to the glutamate-gated ion channel (TC 1.A.10.1) family.</text>
</comment>
<dbReference type="EMBL" id="JARAKH010000018">
    <property type="protein sequence ID" value="KAK8395437.1"/>
    <property type="molecule type" value="Genomic_DNA"/>
</dbReference>
<dbReference type="GO" id="GO:0050906">
    <property type="term" value="P:detection of stimulus involved in sensory perception"/>
    <property type="evidence" value="ECO:0007669"/>
    <property type="project" value="UniProtKB-ARBA"/>
</dbReference>
<feature type="transmembrane region" description="Helical" evidence="9">
    <location>
        <begin position="244"/>
        <end position="264"/>
    </location>
</feature>
<evidence type="ECO:0000256" key="9">
    <source>
        <dbReference type="SAM" id="Phobius"/>
    </source>
</evidence>
<dbReference type="InterPro" id="IPR001320">
    <property type="entry name" value="Iontro_rcpt_C"/>
</dbReference>
<accession>A0AAW0U9M9</accession>
<evidence type="ECO:0000256" key="4">
    <source>
        <dbReference type="ARBA" id="ARBA00022692"/>
    </source>
</evidence>
<gene>
    <name evidence="11" type="ORF">O3P69_006233</name>
</gene>
<protein>
    <recommendedName>
        <fullName evidence="10">Ionotropic glutamate receptor C-terminal domain-containing protein</fullName>
    </recommendedName>
</protein>
<keyword evidence="4 9" id="KW-0812">Transmembrane</keyword>
<keyword evidence="6 9" id="KW-0472">Membrane</keyword>
<proteinExistence type="inferred from homology"/>
<reference evidence="11 12" key="1">
    <citation type="submission" date="2023-03" db="EMBL/GenBank/DDBJ databases">
        <title>High-quality genome of Scylla paramamosain provides insights in environmental adaptation.</title>
        <authorList>
            <person name="Zhang L."/>
        </authorList>
    </citation>
    <scope>NUCLEOTIDE SEQUENCE [LARGE SCALE GENOMIC DNA]</scope>
    <source>
        <strain evidence="11">LZ_2023a</strain>
        <tissue evidence="11">Muscle</tissue>
    </source>
</reference>
<comment type="caution">
    <text evidence="11">The sequence shown here is derived from an EMBL/GenBank/DDBJ whole genome shotgun (WGS) entry which is preliminary data.</text>
</comment>
<evidence type="ECO:0000256" key="3">
    <source>
        <dbReference type="ARBA" id="ARBA00022475"/>
    </source>
</evidence>
<evidence type="ECO:0000256" key="6">
    <source>
        <dbReference type="ARBA" id="ARBA00023136"/>
    </source>
</evidence>
<evidence type="ECO:0000256" key="1">
    <source>
        <dbReference type="ARBA" id="ARBA00004651"/>
    </source>
</evidence>
<keyword evidence="8" id="KW-0325">Glycoprotein</keyword>
<keyword evidence="12" id="KW-1185">Reference proteome</keyword>
<sequence length="315" mass="35078">MEAGASHSRGGQYGGRLSCGLTCIRWRSDINLEPSDHLRATASAWLPRGGERLAAGVWLLLSLVLAQMYRSNLKAMMILPRLSLPFDSLEELIESGIICYIVPDTLLHKRIMDAASGNRFGRLRPQLLVHKDFSAATRDVVLGKHAAMASHLSILHIIHTIFQNTGTCPVYLASETLQEEWNYFLYQKDSPWRPKVDVIVRSLKESGILEKMFQERQQDGRHCLTGRATDVPASRSRALKFKDFYGVLMMYCGGVMLASVTLLMEVLFRGVKTSASHHKPNHTDQCRSASTHPCLGLFLLWTGASGQHTASASLE</sequence>
<evidence type="ECO:0000256" key="2">
    <source>
        <dbReference type="ARBA" id="ARBA00008685"/>
    </source>
</evidence>
<keyword evidence="3" id="KW-1003">Cell membrane</keyword>
<evidence type="ECO:0000256" key="8">
    <source>
        <dbReference type="ARBA" id="ARBA00023180"/>
    </source>
</evidence>
<dbReference type="Pfam" id="PF00060">
    <property type="entry name" value="Lig_chan"/>
    <property type="match status" value="1"/>
</dbReference>
<evidence type="ECO:0000259" key="10">
    <source>
        <dbReference type="Pfam" id="PF00060"/>
    </source>
</evidence>
<dbReference type="GO" id="GO:0015276">
    <property type="term" value="F:ligand-gated monoatomic ion channel activity"/>
    <property type="evidence" value="ECO:0007669"/>
    <property type="project" value="InterPro"/>
</dbReference>
<dbReference type="InterPro" id="IPR052192">
    <property type="entry name" value="Insect_Ionotropic_Sensory_Rcpt"/>
</dbReference>